<proteinExistence type="predicted"/>
<evidence type="ECO:0000313" key="1">
    <source>
        <dbReference type="EMBL" id="KAA8817608.1"/>
    </source>
</evidence>
<dbReference type="RefSeq" id="WP_150393759.1">
    <property type="nucleotide sequence ID" value="NZ_RZJP01000001.1"/>
</dbReference>
<dbReference type="Proteomes" id="UP000326060">
    <property type="component" value="Unassembled WGS sequence"/>
</dbReference>
<protein>
    <submittedName>
        <fullName evidence="1">Uncharacterized protein</fullName>
    </submittedName>
</protein>
<organism evidence="1 2">
    <name type="scientific">Bifidobacterium callitrichos</name>
    <dbReference type="NCBI Taxonomy" id="762209"/>
    <lineage>
        <taxon>Bacteria</taxon>
        <taxon>Bacillati</taxon>
        <taxon>Actinomycetota</taxon>
        <taxon>Actinomycetes</taxon>
        <taxon>Bifidobacteriales</taxon>
        <taxon>Bifidobacteriaceae</taxon>
        <taxon>Bifidobacterium</taxon>
    </lineage>
</organism>
<evidence type="ECO:0000313" key="2">
    <source>
        <dbReference type="Proteomes" id="UP000326060"/>
    </source>
</evidence>
<comment type="caution">
    <text evidence="1">The sequence shown here is derived from an EMBL/GenBank/DDBJ whole genome shotgun (WGS) entry which is preliminary data.</text>
</comment>
<dbReference type="EMBL" id="RZJP01000001">
    <property type="protein sequence ID" value="KAA8817608.1"/>
    <property type="molecule type" value="Genomic_DNA"/>
</dbReference>
<accession>A0A5M9ZEY7</accession>
<dbReference type="AlphaFoldDB" id="A0A5M9ZEY7"/>
<reference evidence="1 2" key="1">
    <citation type="journal article" date="2019" name="Syst. Appl. Microbiol.">
        <title>Characterization of Bifidobacterium species in feaces of the Egyptian fruit bat: Description of B. vespertilionis sp. nov. and B. rousetti sp. nov.</title>
        <authorList>
            <person name="Modesto M."/>
            <person name="Satti M."/>
            <person name="Watanabe K."/>
            <person name="Puglisi E."/>
            <person name="Morelli L."/>
            <person name="Huang C.-H."/>
            <person name="Liou J.-S."/>
            <person name="Miyashita M."/>
            <person name="Tamura T."/>
            <person name="Saito S."/>
            <person name="Mori K."/>
            <person name="Huang L."/>
            <person name="Sciavilla P."/>
            <person name="Sandri C."/>
            <person name="Spiezio C."/>
            <person name="Vitali F."/>
            <person name="Cavalieri D."/>
            <person name="Perpetuini G."/>
            <person name="Tofalo R."/>
            <person name="Bonetti A."/>
            <person name="Arita M."/>
            <person name="Mattarelli P."/>
        </authorList>
    </citation>
    <scope>NUCLEOTIDE SEQUENCE [LARGE SCALE GENOMIC DNA]</scope>
    <source>
        <strain evidence="1 2">RST27</strain>
    </source>
</reference>
<sequence length="259" mass="28601">MKQLKQFAIVTATLAILTFIAGCGIASGSSSGGPAQIFRKPLIEGTAENVDTARVTDAMTGLSFNMPKGIKIEHDHPIAGYSSNTYYGDESNGIETGGPADQIKQFVHYTFYSSYQRGSEYWDTEGNKLSDLSSCNYTDEGTSNCYMSMQYARVQVNYKTDDAYDRALRGVWLPHGSAPGKELPCDKRQLTDKLISCTWEDKQAKQAAAILIYQDSKATSPLEIRVEATDLRKDNTNHSMEFLRGIINDMDISLDPDGQ</sequence>
<name>A0A5M9ZEY7_9BIFI</name>
<gene>
    <name evidence="1" type="ORF">EMB92_03425</name>
</gene>
<dbReference type="PROSITE" id="PS51257">
    <property type="entry name" value="PROKAR_LIPOPROTEIN"/>
    <property type="match status" value="1"/>
</dbReference>